<dbReference type="EMBL" id="PVLQ01000027">
    <property type="protein sequence ID" value="PRD65597.1"/>
    <property type="molecule type" value="Genomic_DNA"/>
</dbReference>
<evidence type="ECO:0000256" key="10">
    <source>
        <dbReference type="ARBA" id="ARBA00023136"/>
    </source>
</evidence>
<evidence type="ECO:0000256" key="13">
    <source>
        <dbReference type="ARBA" id="ARBA00023284"/>
    </source>
</evidence>
<evidence type="ECO:0000256" key="12">
    <source>
        <dbReference type="ARBA" id="ARBA00023186"/>
    </source>
</evidence>
<dbReference type="Pfam" id="PF02600">
    <property type="entry name" value="DsbB"/>
    <property type="match status" value="1"/>
</dbReference>
<feature type="topological domain" description="Cytoplasmic" evidence="14">
    <location>
        <begin position="1"/>
        <end position="18"/>
    </location>
</feature>
<dbReference type="GO" id="GO:0009055">
    <property type="term" value="F:electron transfer activity"/>
    <property type="evidence" value="ECO:0007669"/>
    <property type="project" value="UniProtKB-UniRule"/>
</dbReference>
<dbReference type="PANTHER" id="PTHR36570:SF3">
    <property type="entry name" value="DISULFIDE BOND FORMATION PROTEIN B"/>
    <property type="match status" value="1"/>
</dbReference>
<evidence type="ECO:0000256" key="1">
    <source>
        <dbReference type="ARBA" id="ARBA00004429"/>
    </source>
</evidence>
<dbReference type="OrthoDB" id="3711263at2"/>
<evidence type="ECO:0000256" key="3">
    <source>
        <dbReference type="ARBA" id="ARBA00022448"/>
    </source>
</evidence>
<keyword evidence="3 14" id="KW-0813">Transport</keyword>
<comment type="caution">
    <text evidence="16">The sequence shown here is derived from an EMBL/GenBank/DDBJ whole genome shotgun (WGS) entry which is preliminary data.</text>
</comment>
<dbReference type="SUPFAM" id="SSF158442">
    <property type="entry name" value="DsbB-like"/>
    <property type="match status" value="1"/>
</dbReference>
<keyword evidence="9 14" id="KW-0560">Oxidoreductase</keyword>
<dbReference type="Gene3D" id="1.20.1550.10">
    <property type="entry name" value="DsbB-like"/>
    <property type="match status" value="1"/>
</dbReference>
<evidence type="ECO:0000256" key="11">
    <source>
        <dbReference type="ARBA" id="ARBA00023157"/>
    </source>
</evidence>
<dbReference type="InterPro" id="IPR003752">
    <property type="entry name" value="DiS_bond_form_DsbB/BdbC"/>
</dbReference>
<comment type="similarity">
    <text evidence="2 14">Belongs to the DsbB family.</text>
</comment>
<keyword evidence="12 14" id="KW-0143">Chaperone</keyword>
<dbReference type="PANTHER" id="PTHR36570">
    <property type="entry name" value="DISULFIDE BOND FORMATION PROTEIN B"/>
    <property type="match status" value="1"/>
</dbReference>
<evidence type="ECO:0000256" key="7">
    <source>
        <dbReference type="ARBA" id="ARBA00022982"/>
    </source>
</evidence>
<sequence>MGPVLPALSSLFAQPRRLLALIAVACIALLGFGLYLQHVVGLEPCPMCIVQRYLFILVALVAGIGAALPAAAARWSGGLMALLSLTGAGVAARQSWLQWFPPEVSTCGRDLFGMIEAFPLKRVIPMLFRGSGDCSAVDWTFLGLTIANWSFLNFLLVAALGAALLLRRR</sequence>
<keyword evidence="7 14" id="KW-0249">Electron transport</keyword>
<protein>
    <recommendedName>
        <fullName evidence="14">Disulfide bond formation protein B</fullName>
    </recommendedName>
    <alternativeName>
        <fullName evidence="14">Disulfide oxidoreductase</fullName>
    </alternativeName>
</protein>
<keyword evidence="10 14" id="KW-0472">Membrane</keyword>
<keyword evidence="5" id="KW-0997">Cell inner membrane</keyword>
<dbReference type="Proteomes" id="UP000238589">
    <property type="component" value="Unassembled WGS sequence"/>
</dbReference>
<dbReference type="GO" id="GO:0005886">
    <property type="term" value="C:plasma membrane"/>
    <property type="evidence" value="ECO:0007669"/>
    <property type="project" value="UniProtKB-SubCell"/>
</dbReference>
<keyword evidence="11 14" id="KW-1015">Disulfide bond</keyword>
<evidence type="ECO:0000313" key="17">
    <source>
        <dbReference type="Proteomes" id="UP000238589"/>
    </source>
</evidence>
<evidence type="ECO:0000256" key="9">
    <source>
        <dbReference type="ARBA" id="ARBA00023002"/>
    </source>
</evidence>
<dbReference type="InterPro" id="IPR022920">
    <property type="entry name" value="Disulphide_bond_form_DsbB"/>
</dbReference>
<evidence type="ECO:0000256" key="6">
    <source>
        <dbReference type="ARBA" id="ARBA00022692"/>
    </source>
</evidence>
<dbReference type="InterPro" id="IPR023380">
    <property type="entry name" value="DsbB-like_sf"/>
</dbReference>
<dbReference type="GO" id="GO:0006457">
    <property type="term" value="P:protein folding"/>
    <property type="evidence" value="ECO:0007669"/>
    <property type="project" value="InterPro"/>
</dbReference>
<evidence type="ECO:0000256" key="14">
    <source>
        <dbReference type="HAMAP-Rule" id="MF_00286"/>
    </source>
</evidence>
<reference evidence="16 17" key="1">
    <citation type="submission" date="2018-03" db="EMBL/GenBank/DDBJ databases">
        <title>Comparative genomics illustrates the genes involved in a hyperalkaliphilic mechanisms of Serpentinomonas isolated from highly-alkaline calcium-rich serpentinized springs.</title>
        <authorList>
            <person name="Suzuki S."/>
            <person name="Ishii S."/>
            <person name="Walworth N."/>
            <person name="Bird L."/>
            <person name="Kuenen J.G."/>
            <person name="Nealson K.H."/>
        </authorList>
    </citation>
    <scope>NUCLEOTIDE SEQUENCE [LARGE SCALE GENOMIC DNA]</scope>
    <source>
        <strain evidence="16 17">P1</strain>
    </source>
</reference>
<comment type="caution">
    <text evidence="14">Lacks conserved residue(s) required for the propagation of feature annotation.</text>
</comment>
<dbReference type="InterPro" id="IPR050183">
    <property type="entry name" value="DsbB"/>
</dbReference>
<evidence type="ECO:0000256" key="15">
    <source>
        <dbReference type="SAM" id="Phobius"/>
    </source>
</evidence>
<keyword evidence="6 14" id="KW-0812">Transmembrane</keyword>
<comment type="subcellular location">
    <subcellularLocation>
        <location evidence="1">Cell inner membrane</location>
        <topology evidence="1">Multi-pass membrane protein</topology>
    </subcellularLocation>
    <subcellularLocation>
        <location evidence="14">Cell membrane</location>
        <topology evidence="14">Multi-pass membrane protein</topology>
    </subcellularLocation>
</comment>
<organism evidence="16 17">
    <name type="scientific">Malikia granosa</name>
    <dbReference type="NCBI Taxonomy" id="263067"/>
    <lineage>
        <taxon>Bacteria</taxon>
        <taxon>Pseudomonadati</taxon>
        <taxon>Pseudomonadota</taxon>
        <taxon>Betaproteobacteria</taxon>
        <taxon>Burkholderiales</taxon>
        <taxon>Comamonadaceae</taxon>
        <taxon>Malikia</taxon>
    </lineage>
</organism>
<evidence type="ECO:0000313" key="16">
    <source>
        <dbReference type="EMBL" id="PRD65597.1"/>
    </source>
</evidence>
<feature type="transmembrane region" description="Helical" evidence="15">
    <location>
        <begin position="20"/>
        <end position="41"/>
    </location>
</feature>
<comment type="function">
    <text evidence="14">Required for disulfide bond formation in some periplasmic proteins. Acts by oxidizing the DsbA protein.</text>
</comment>
<proteinExistence type="inferred from homology"/>
<keyword evidence="17" id="KW-1185">Reference proteome</keyword>
<feature type="transmembrane region" description="Helical" evidence="15">
    <location>
        <begin position="53"/>
        <end position="75"/>
    </location>
</feature>
<accession>A0A2S9K5A8</accession>
<keyword evidence="8 14" id="KW-1133">Transmembrane helix</keyword>
<feature type="topological domain" description="Periplasmic" evidence="14">
    <location>
        <begin position="36"/>
        <end position="53"/>
    </location>
</feature>
<name>A0A2S9K5A8_9BURK</name>
<dbReference type="HAMAP" id="MF_00286">
    <property type="entry name" value="DsbB"/>
    <property type="match status" value="1"/>
</dbReference>
<feature type="disulfide bond" description="Redox-active" evidence="14">
    <location>
        <begin position="45"/>
        <end position="48"/>
    </location>
</feature>
<gene>
    <name evidence="14" type="primary">dsbB</name>
    <name evidence="16" type="ORF">C6P64_08465</name>
</gene>
<keyword evidence="4 14" id="KW-1003">Cell membrane</keyword>
<feature type="transmembrane region" description="Helical" evidence="15">
    <location>
        <begin position="146"/>
        <end position="166"/>
    </location>
</feature>
<evidence type="ECO:0000256" key="5">
    <source>
        <dbReference type="ARBA" id="ARBA00022519"/>
    </source>
</evidence>
<evidence type="ECO:0000256" key="2">
    <source>
        <dbReference type="ARBA" id="ARBA00008823"/>
    </source>
</evidence>
<evidence type="ECO:0000256" key="4">
    <source>
        <dbReference type="ARBA" id="ARBA00022475"/>
    </source>
</evidence>
<feature type="topological domain" description="Cytoplasmic" evidence="14">
    <location>
        <begin position="70"/>
        <end position="75"/>
    </location>
</feature>
<evidence type="ECO:0000256" key="8">
    <source>
        <dbReference type="ARBA" id="ARBA00022989"/>
    </source>
</evidence>
<dbReference type="GO" id="GO:0015035">
    <property type="term" value="F:protein-disulfide reductase activity"/>
    <property type="evidence" value="ECO:0007669"/>
    <property type="project" value="UniProtKB-UniRule"/>
</dbReference>
<feature type="topological domain" description="Cytoplasmic" evidence="14">
    <location>
        <begin position="168"/>
        <end position="169"/>
    </location>
</feature>
<dbReference type="AlphaFoldDB" id="A0A2S9K5A8"/>
<keyword evidence="13 14" id="KW-0676">Redox-active center</keyword>